<dbReference type="Proteomes" id="UP000509623">
    <property type="component" value="Chromosome"/>
</dbReference>
<evidence type="ECO:0000313" key="4">
    <source>
        <dbReference type="EMBL" id="QKO30667.1"/>
    </source>
</evidence>
<evidence type="ECO:0000313" key="5">
    <source>
        <dbReference type="Proteomes" id="UP000501316"/>
    </source>
</evidence>
<dbReference type="InterPro" id="IPR008258">
    <property type="entry name" value="Transglycosylase_SLT_dom_1"/>
</dbReference>
<protein>
    <submittedName>
        <fullName evidence="3">Transglycosylase SLT domain-containing protein</fullName>
    </submittedName>
</protein>
<accession>A0A859DR74</accession>
<dbReference type="AlphaFoldDB" id="A0A859DR74"/>
<dbReference type="SUPFAM" id="SSF53955">
    <property type="entry name" value="Lysozyme-like"/>
    <property type="match status" value="1"/>
</dbReference>
<feature type="domain" description="Transglycosylase SLT" evidence="2">
    <location>
        <begin position="64"/>
        <end position="178"/>
    </location>
</feature>
<dbReference type="PANTHER" id="PTHR37423">
    <property type="entry name" value="SOLUBLE LYTIC MUREIN TRANSGLYCOSYLASE-RELATED"/>
    <property type="match status" value="1"/>
</dbReference>
<keyword evidence="1" id="KW-1133">Transmembrane helix</keyword>
<keyword evidence="1" id="KW-0812">Transmembrane</keyword>
<reference evidence="4" key="3">
    <citation type="journal article" date="2022" name="Int. J. Syst. Evol. Microbiol.">
        <title>Caproicibacterium lactatifermentans sp. nov., isolated from pit clay used for the production of Chinese strong aroma-type liquor.</title>
        <authorList>
            <person name="Wang H."/>
            <person name="Gu Y."/>
            <person name="Zhao D."/>
            <person name="Qiao Z."/>
            <person name="Zheng J."/>
            <person name="Gao J."/>
            <person name="Ren C."/>
            <person name="Xu Y."/>
        </authorList>
    </citation>
    <scope>NUCLEOTIDE SEQUENCE</scope>
    <source>
        <strain evidence="4">JNU-WLY1368</strain>
    </source>
</reference>
<sequence>MYMNRIRTPVSSRRERSARLRNRILIIIAVVAASAVLLCLCTVIIQRSRHKLELSSCPRGYAEYVEKEASNYHLESALIYAVIKQESNFDPKAVSSTGAIGLMQLMPDTFSWLSEDDGTASSGGKIYTQEDLYNPQINIHFGCKYLSILLKKYPNRTTALAAYNAGMGNVSGWLKNESLSSNGKTLDSIPFAETSKYTQKVTDYYFQYKRLYYTNGSGGTSSHR</sequence>
<dbReference type="EMBL" id="CP046051">
    <property type="protein sequence ID" value="QKN24320.1"/>
    <property type="molecule type" value="Genomic_DNA"/>
</dbReference>
<evidence type="ECO:0000313" key="6">
    <source>
        <dbReference type="Proteomes" id="UP000509623"/>
    </source>
</evidence>
<organism evidence="3 5">
    <name type="scientific">Caproicibacterium lactatifermentans</name>
    <dbReference type="NCBI Taxonomy" id="2666138"/>
    <lineage>
        <taxon>Bacteria</taxon>
        <taxon>Bacillati</taxon>
        <taxon>Bacillota</taxon>
        <taxon>Clostridia</taxon>
        <taxon>Eubacteriales</taxon>
        <taxon>Oscillospiraceae</taxon>
        <taxon>Caproicibacterium</taxon>
    </lineage>
</organism>
<dbReference type="Pfam" id="PF01464">
    <property type="entry name" value="SLT"/>
    <property type="match status" value="1"/>
</dbReference>
<dbReference type="Proteomes" id="UP000501316">
    <property type="component" value="Chromosome"/>
</dbReference>
<proteinExistence type="predicted"/>
<dbReference type="CDD" id="cd16896">
    <property type="entry name" value="LT_Slt70-like"/>
    <property type="match status" value="1"/>
</dbReference>
<dbReference type="EMBL" id="CP046161">
    <property type="protein sequence ID" value="QKO30667.1"/>
    <property type="molecule type" value="Genomic_DNA"/>
</dbReference>
<reference evidence="4" key="2">
    <citation type="journal article" date="2021" name="Appl. Environ. Microbiol.">
        <title>Adaptability of a Caproate-Producing Bacterium Contributes to Its Dominance in an Anaerobic Fermentation System.</title>
        <authorList>
            <person name="Wang H."/>
            <person name="Gu Y."/>
            <person name="Zhou W."/>
            <person name="Zhao D."/>
            <person name="Qiao Z."/>
            <person name="Zheng J."/>
            <person name="Gao J."/>
            <person name="Chen X."/>
            <person name="Ren C."/>
            <person name="Xu Y."/>
        </authorList>
    </citation>
    <scope>NUCLEOTIDE SEQUENCE</scope>
    <source>
        <strain evidence="4">JNU-WLY1368</strain>
    </source>
</reference>
<name>A0A859DR74_9FIRM</name>
<gene>
    <name evidence="3" type="ORF">GJQ69_07380</name>
    <name evidence="4" type="ORF">GKP14_06430</name>
</gene>
<evidence type="ECO:0000313" key="3">
    <source>
        <dbReference type="EMBL" id="QKN24320.1"/>
    </source>
</evidence>
<dbReference type="Gene3D" id="1.10.530.10">
    <property type="match status" value="1"/>
</dbReference>
<evidence type="ECO:0000256" key="1">
    <source>
        <dbReference type="SAM" id="Phobius"/>
    </source>
</evidence>
<dbReference type="PANTHER" id="PTHR37423:SF2">
    <property type="entry name" value="MEMBRANE-BOUND LYTIC MUREIN TRANSGLYCOSYLASE C"/>
    <property type="match status" value="1"/>
</dbReference>
<keyword evidence="1" id="KW-0472">Membrane</keyword>
<dbReference type="KEGG" id="clf:GJQ69_07380"/>
<reference evidence="5 6" key="1">
    <citation type="submission" date="2019-11" db="EMBL/GenBank/DDBJ databases">
        <authorList>
            <person name="Ren C."/>
            <person name="Wang H."/>
            <person name="Xu Y."/>
        </authorList>
    </citation>
    <scope>NUCLEOTIDE SEQUENCE [LARGE SCALE GENOMIC DNA]</scope>
    <source>
        <strain evidence="6">JNU-WLY1368</strain>
        <strain evidence="3 5">LBM 19010</strain>
    </source>
</reference>
<feature type="transmembrane region" description="Helical" evidence="1">
    <location>
        <begin position="20"/>
        <end position="45"/>
    </location>
</feature>
<keyword evidence="6" id="KW-1185">Reference proteome</keyword>
<evidence type="ECO:0000259" key="2">
    <source>
        <dbReference type="Pfam" id="PF01464"/>
    </source>
</evidence>
<dbReference type="InterPro" id="IPR023346">
    <property type="entry name" value="Lysozyme-like_dom_sf"/>
</dbReference>